<gene>
    <name evidence="2" type="ORF">F3Y22_tig00110893pilonHSYRG00920</name>
</gene>
<organism evidence="2 3">
    <name type="scientific">Hibiscus syriacus</name>
    <name type="common">Rose of Sharon</name>
    <dbReference type="NCBI Taxonomy" id="106335"/>
    <lineage>
        <taxon>Eukaryota</taxon>
        <taxon>Viridiplantae</taxon>
        <taxon>Streptophyta</taxon>
        <taxon>Embryophyta</taxon>
        <taxon>Tracheophyta</taxon>
        <taxon>Spermatophyta</taxon>
        <taxon>Magnoliopsida</taxon>
        <taxon>eudicotyledons</taxon>
        <taxon>Gunneridae</taxon>
        <taxon>Pentapetalae</taxon>
        <taxon>rosids</taxon>
        <taxon>malvids</taxon>
        <taxon>Malvales</taxon>
        <taxon>Malvaceae</taxon>
        <taxon>Malvoideae</taxon>
        <taxon>Hibiscus</taxon>
    </lineage>
</organism>
<dbReference type="EMBL" id="VEPZ02001150">
    <property type="protein sequence ID" value="KAE8691013.1"/>
    <property type="molecule type" value="Genomic_DNA"/>
</dbReference>
<protein>
    <submittedName>
        <fullName evidence="2">Uncharacterized protein</fullName>
    </submittedName>
</protein>
<dbReference type="AlphaFoldDB" id="A0A6A2ZH25"/>
<evidence type="ECO:0000256" key="1">
    <source>
        <dbReference type="SAM" id="MobiDB-lite"/>
    </source>
</evidence>
<comment type="caution">
    <text evidence="2">The sequence shown here is derived from an EMBL/GenBank/DDBJ whole genome shotgun (WGS) entry which is preliminary data.</text>
</comment>
<sequence length="103" mass="12070">MSSLRAMREIACAMHVPTVGHPRLSERAMREHPKPSDRGHPTEAIRASYTRASEDKRNHARNRRECMATYKVARRAWRPMFGDMHDWPRSRSPKRHGDLRPTL</sequence>
<accession>A0A6A2ZH25</accession>
<evidence type="ECO:0000313" key="3">
    <source>
        <dbReference type="Proteomes" id="UP000436088"/>
    </source>
</evidence>
<reference evidence="2" key="1">
    <citation type="submission" date="2019-09" db="EMBL/GenBank/DDBJ databases">
        <title>Draft genome information of white flower Hibiscus syriacus.</title>
        <authorList>
            <person name="Kim Y.-M."/>
        </authorList>
    </citation>
    <scope>NUCLEOTIDE SEQUENCE [LARGE SCALE GENOMIC DNA]</scope>
    <source>
        <strain evidence="2">YM2019G1</strain>
    </source>
</reference>
<feature type="compositionally biased region" description="Basic and acidic residues" evidence="1">
    <location>
        <begin position="83"/>
        <end position="103"/>
    </location>
</feature>
<dbReference type="Proteomes" id="UP000436088">
    <property type="component" value="Unassembled WGS sequence"/>
</dbReference>
<name>A0A6A2ZH25_HIBSY</name>
<feature type="region of interest" description="Disordered" evidence="1">
    <location>
        <begin position="82"/>
        <end position="103"/>
    </location>
</feature>
<feature type="region of interest" description="Disordered" evidence="1">
    <location>
        <begin position="18"/>
        <end position="63"/>
    </location>
</feature>
<proteinExistence type="predicted"/>
<keyword evidence="3" id="KW-1185">Reference proteome</keyword>
<feature type="compositionally biased region" description="Basic and acidic residues" evidence="1">
    <location>
        <begin position="23"/>
        <end position="43"/>
    </location>
</feature>
<evidence type="ECO:0000313" key="2">
    <source>
        <dbReference type="EMBL" id="KAE8691013.1"/>
    </source>
</evidence>